<keyword evidence="3" id="KW-0238">DNA-binding</keyword>
<dbReference type="InterPro" id="IPR002104">
    <property type="entry name" value="Integrase_catalytic"/>
</dbReference>
<keyword evidence="4" id="KW-0233">DNA recombination</keyword>
<accession>A0ABV4FIU4</accession>
<protein>
    <submittedName>
        <fullName evidence="7">Integrase</fullName>
    </submittedName>
</protein>
<dbReference type="Gene3D" id="1.10.150.130">
    <property type="match status" value="1"/>
</dbReference>
<dbReference type="Proteomes" id="UP001565471">
    <property type="component" value="Unassembled WGS sequence"/>
</dbReference>
<gene>
    <name evidence="7" type="ORF">ABIF29_009614</name>
</gene>
<proteinExistence type="inferred from homology"/>
<dbReference type="PANTHER" id="PTHR30629">
    <property type="entry name" value="PROPHAGE INTEGRASE"/>
    <property type="match status" value="1"/>
</dbReference>
<keyword evidence="8" id="KW-1185">Reference proteome</keyword>
<evidence type="ECO:0000256" key="1">
    <source>
        <dbReference type="ARBA" id="ARBA00008857"/>
    </source>
</evidence>
<feature type="compositionally biased region" description="Polar residues" evidence="5">
    <location>
        <begin position="359"/>
        <end position="368"/>
    </location>
</feature>
<evidence type="ECO:0000313" key="7">
    <source>
        <dbReference type="EMBL" id="MEY9322815.1"/>
    </source>
</evidence>
<dbReference type="Pfam" id="PF00589">
    <property type="entry name" value="Phage_integrase"/>
    <property type="match status" value="1"/>
</dbReference>
<keyword evidence="2" id="KW-0229">DNA integration</keyword>
<comment type="similarity">
    <text evidence="1">Belongs to the 'phage' integrase family.</text>
</comment>
<dbReference type="InterPro" id="IPR050808">
    <property type="entry name" value="Phage_Integrase"/>
</dbReference>
<evidence type="ECO:0000259" key="6">
    <source>
        <dbReference type="PROSITE" id="PS51898"/>
    </source>
</evidence>
<dbReference type="Gene3D" id="1.10.443.10">
    <property type="entry name" value="Intergrase catalytic core"/>
    <property type="match status" value="1"/>
</dbReference>
<dbReference type="InterPro" id="IPR011010">
    <property type="entry name" value="DNA_brk_join_enz"/>
</dbReference>
<evidence type="ECO:0000313" key="8">
    <source>
        <dbReference type="Proteomes" id="UP001565471"/>
    </source>
</evidence>
<dbReference type="PROSITE" id="PS51898">
    <property type="entry name" value="TYR_RECOMBINASE"/>
    <property type="match status" value="1"/>
</dbReference>
<feature type="compositionally biased region" description="Basic residues" evidence="5">
    <location>
        <begin position="373"/>
        <end position="382"/>
    </location>
</feature>
<organism evidence="7 8">
    <name type="scientific">Bradyrhizobium elkanii</name>
    <dbReference type="NCBI Taxonomy" id="29448"/>
    <lineage>
        <taxon>Bacteria</taxon>
        <taxon>Pseudomonadati</taxon>
        <taxon>Pseudomonadota</taxon>
        <taxon>Alphaproteobacteria</taxon>
        <taxon>Hyphomicrobiales</taxon>
        <taxon>Nitrobacteraceae</taxon>
        <taxon>Bradyrhizobium</taxon>
    </lineage>
</organism>
<evidence type="ECO:0000256" key="5">
    <source>
        <dbReference type="SAM" id="MobiDB-lite"/>
    </source>
</evidence>
<sequence>MVRARIEGVFPTYKNLKDGTRRAYWYHRATGKRLRGEPGSADFIADYAAAEKLIRDRHAGTLNSLIRDYTTSIEFEQKLAASTQAEYKRMLTKSEAEFGTMPIAALDDARVRKDLLEWREKVARSSGQREADNRLSAISAMLTWGVDRGTITTNHLKGFKRLYHVDRSEIIWLPEHIAAFMSVASLEMQQALILGLHTGQREGDILRMPWSAYDGASISLRQGKRRRGTTLAPLVHIPCTAALRRMLDGMERISPLILTTKTGQSFKSRYFGRLWEEATKKAGLESVTLPGSDEAVDLHFHDLRGTAVTLLSEAGCTPQQIATITGHSLKTVHRILERYLARTRGLAEQAMMNFENSPRTKFANQLQTSPSRPKSKKGKGVA</sequence>
<dbReference type="EMBL" id="JBGBZA010000002">
    <property type="protein sequence ID" value="MEY9322815.1"/>
    <property type="molecule type" value="Genomic_DNA"/>
</dbReference>
<evidence type="ECO:0000256" key="3">
    <source>
        <dbReference type="ARBA" id="ARBA00023125"/>
    </source>
</evidence>
<dbReference type="InterPro" id="IPR013762">
    <property type="entry name" value="Integrase-like_cat_sf"/>
</dbReference>
<dbReference type="SUPFAM" id="SSF56349">
    <property type="entry name" value="DNA breaking-rejoining enzymes"/>
    <property type="match status" value="1"/>
</dbReference>
<name>A0ABV4FIU4_BRAEL</name>
<feature type="domain" description="Tyr recombinase" evidence="6">
    <location>
        <begin position="160"/>
        <end position="353"/>
    </location>
</feature>
<reference evidence="7 8" key="1">
    <citation type="submission" date="2024-07" db="EMBL/GenBank/DDBJ databases">
        <title>Genomic Encyclopedia of Type Strains, Phase V (KMG-V): Genome sequencing to study the core and pangenomes of soil and plant-associated prokaryotes.</title>
        <authorList>
            <person name="Whitman W."/>
        </authorList>
    </citation>
    <scope>NUCLEOTIDE SEQUENCE [LARGE SCALE GENOMIC DNA]</scope>
    <source>
        <strain evidence="7 8">USDA 415</strain>
    </source>
</reference>
<comment type="caution">
    <text evidence="7">The sequence shown here is derived from an EMBL/GenBank/DDBJ whole genome shotgun (WGS) entry which is preliminary data.</text>
</comment>
<dbReference type="InterPro" id="IPR010998">
    <property type="entry name" value="Integrase_recombinase_N"/>
</dbReference>
<dbReference type="RefSeq" id="WP_016848099.1">
    <property type="nucleotide sequence ID" value="NZ_CP126026.1"/>
</dbReference>
<evidence type="ECO:0000256" key="2">
    <source>
        <dbReference type="ARBA" id="ARBA00022908"/>
    </source>
</evidence>
<evidence type="ECO:0000256" key="4">
    <source>
        <dbReference type="ARBA" id="ARBA00023172"/>
    </source>
</evidence>
<dbReference type="PANTHER" id="PTHR30629:SF2">
    <property type="entry name" value="PROPHAGE INTEGRASE INTS-RELATED"/>
    <property type="match status" value="1"/>
</dbReference>
<feature type="region of interest" description="Disordered" evidence="5">
    <location>
        <begin position="359"/>
        <end position="382"/>
    </location>
</feature>